<sequence>NHLDHGSVFTLVDTPGFDDAYKSDIEILTMIADWVVKSYKKNANPASIIYLHGISDNRMTGSVLKKLEKFALLCGQVAVSNVVIATTMWGEINKEMEN</sequence>
<dbReference type="AlphaFoldDB" id="A0A0C3AC81"/>
<dbReference type="InParanoid" id="A0A0C3AC81"/>
<dbReference type="EMBL" id="KN833332">
    <property type="protein sequence ID" value="KIM71393.1"/>
    <property type="molecule type" value="Genomic_DNA"/>
</dbReference>
<dbReference type="SUPFAM" id="SSF52540">
    <property type="entry name" value="P-loop containing nucleoside triphosphate hydrolases"/>
    <property type="match status" value="1"/>
</dbReference>
<name>A0A0C3AC81_PILCF</name>
<feature type="non-terminal residue" evidence="1">
    <location>
        <position position="1"/>
    </location>
</feature>
<dbReference type="OrthoDB" id="8954335at2759"/>
<organism evidence="1 2">
    <name type="scientific">Piloderma croceum (strain F 1598)</name>
    <dbReference type="NCBI Taxonomy" id="765440"/>
    <lineage>
        <taxon>Eukaryota</taxon>
        <taxon>Fungi</taxon>
        <taxon>Dikarya</taxon>
        <taxon>Basidiomycota</taxon>
        <taxon>Agaricomycotina</taxon>
        <taxon>Agaricomycetes</taxon>
        <taxon>Agaricomycetidae</taxon>
        <taxon>Atheliales</taxon>
        <taxon>Atheliaceae</taxon>
        <taxon>Piloderma</taxon>
    </lineage>
</organism>
<proteinExistence type="predicted"/>
<dbReference type="Proteomes" id="UP000054166">
    <property type="component" value="Unassembled WGS sequence"/>
</dbReference>
<reference evidence="2" key="2">
    <citation type="submission" date="2015-01" db="EMBL/GenBank/DDBJ databases">
        <title>Evolutionary Origins and Diversification of the Mycorrhizal Mutualists.</title>
        <authorList>
            <consortium name="DOE Joint Genome Institute"/>
            <consortium name="Mycorrhizal Genomics Consortium"/>
            <person name="Kohler A."/>
            <person name="Kuo A."/>
            <person name="Nagy L.G."/>
            <person name="Floudas D."/>
            <person name="Copeland A."/>
            <person name="Barry K.W."/>
            <person name="Cichocki N."/>
            <person name="Veneault-Fourrey C."/>
            <person name="LaButti K."/>
            <person name="Lindquist E.A."/>
            <person name="Lipzen A."/>
            <person name="Lundell T."/>
            <person name="Morin E."/>
            <person name="Murat C."/>
            <person name="Riley R."/>
            <person name="Ohm R."/>
            <person name="Sun H."/>
            <person name="Tunlid A."/>
            <person name="Henrissat B."/>
            <person name="Grigoriev I.V."/>
            <person name="Hibbett D.S."/>
            <person name="Martin F."/>
        </authorList>
    </citation>
    <scope>NUCLEOTIDE SEQUENCE [LARGE SCALE GENOMIC DNA]</scope>
    <source>
        <strain evidence="2">F 1598</strain>
    </source>
</reference>
<evidence type="ECO:0000313" key="2">
    <source>
        <dbReference type="Proteomes" id="UP000054166"/>
    </source>
</evidence>
<evidence type="ECO:0000313" key="1">
    <source>
        <dbReference type="EMBL" id="KIM71393.1"/>
    </source>
</evidence>
<gene>
    <name evidence="1" type="ORF">PILCRDRAFT_35618</name>
</gene>
<dbReference type="HOGENOM" id="CLU_018003_5_0_1"/>
<dbReference type="STRING" id="765440.A0A0C3AC81"/>
<protein>
    <recommendedName>
        <fullName evidence="3">G domain-containing protein</fullName>
    </recommendedName>
</protein>
<reference evidence="1 2" key="1">
    <citation type="submission" date="2014-04" db="EMBL/GenBank/DDBJ databases">
        <authorList>
            <consortium name="DOE Joint Genome Institute"/>
            <person name="Kuo A."/>
            <person name="Tarkka M."/>
            <person name="Buscot F."/>
            <person name="Kohler A."/>
            <person name="Nagy L.G."/>
            <person name="Floudas D."/>
            <person name="Copeland A."/>
            <person name="Barry K.W."/>
            <person name="Cichocki N."/>
            <person name="Veneault-Fourrey C."/>
            <person name="LaButti K."/>
            <person name="Lindquist E.A."/>
            <person name="Lipzen A."/>
            <person name="Lundell T."/>
            <person name="Morin E."/>
            <person name="Murat C."/>
            <person name="Sun H."/>
            <person name="Tunlid A."/>
            <person name="Henrissat B."/>
            <person name="Grigoriev I.V."/>
            <person name="Hibbett D.S."/>
            <person name="Martin F."/>
            <person name="Nordberg H.P."/>
            <person name="Cantor M.N."/>
            <person name="Hua S.X."/>
        </authorList>
    </citation>
    <scope>NUCLEOTIDE SEQUENCE [LARGE SCALE GENOMIC DNA]</scope>
    <source>
        <strain evidence="1 2">F 1598</strain>
    </source>
</reference>
<keyword evidence="2" id="KW-1185">Reference proteome</keyword>
<evidence type="ECO:0008006" key="3">
    <source>
        <dbReference type="Google" id="ProtNLM"/>
    </source>
</evidence>
<dbReference type="InterPro" id="IPR027417">
    <property type="entry name" value="P-loop_NTPase"/>
</dbReference>
<accession>A0A0C3AC81</accession>
<feature type="non-terminal residue" evidence="1">
    <location>
        <position position="98"/>
    </location>
</feature>
<dbReference type="Gene3D" id="3.40.50.300">
    <property type="entry name" value="P-loop containing nucleotide triphosphate hydrolases"/>
    <property type="match status" value="1"/>
</dbReference>